<dbReference type="InterPro" id="IPR026992">
    <property type="entry name" value="DIOX_N"/>
</dbReference>
<organism evidence="2 3">
    <name type="scientific">Prorocentrum cordatum</name>
    <dbReference type="NCBI Taxonomy" id="2364126"/>
    <lineage>
        <taxon>Eukaryota</taxon>
        <taxon>Sar</taxon>
        <taxon>Alveolata</taxon>
        <taxon>Dinophyceae</taxon>
        <taxon>Prorocentrales</taxon>
        <taxon>Prorocentraceae</taxon>
        <taxon>Prorocentrum</taxon>
    </lineage>
</organism>
<dbReference type="Gene3D" id="2.60.120.330">
    <property type="entry name" value="B-lactam Antibiotic, Isopenicillin N Synthase, Chain"/>
    <property type="match status" value="1"/>
</dbReference>
<proteinExistence type="predicted"/>
<comment type="caution">
    <text evidence="2">The sequence shown here is derived from an EMBL/GenBank/DDBJ whole genome shotgun (WGS) entry which is preliminary data.</text>
</comment>
<dbReference type="InterPro" id="IPR027443">
    <property type="entry name" value="IPNS-like_sf"/>
</dbReference>
<evidence type="ECO:0000259" key="1">
    <source>
        <dbReference type="Pfam" id="PF14226"/>
    </source>
</evidence>
<dbReference type="Proteomes" id="UP001189429">
    <property type="component" value="Unassembled WGS sequence"/>
</dbReference>
<protein>
    <recommendedName>
        <fullName evidence="1">Non-haem dioxygenase N-terminal domain-containing protein</fullName>
    </recommendedName>
</protein>
<dbReference type="EMBL" id="CAUYUJ010007358">
    <property type="protein sequence ID" value="CAK0820479.1"/>
    <property type="molecule type" value="Genomic_DNA"/>
</dbReference>
<gene>
    <name evidence="2" type="ORF">PCOR1329_LOCUS22141</name>
</gene>
<reference evidence="2" key="1">
    <citation type="submission" date="2023-10" db="EMBL/GenBank/DDBJ databases">
        <authorList>
            <person name="Chen Y."/>
            <person name="Shah S."/>
            <person name="Dougan E. K."/>
            <person name="Thang M."/>
            <person name="Chan C."/>
        </authorList>
    </citation>
    <scope>NUCLEOTIDE SEQUENCE [LARGE SCALE GENOMIC DNA]</scope>
</reference>
<feature type="domain" description="Non-haem dioxygenase N-terminal" evidence="1">
    <location>
        <begin position="4"/>
        <end position="79"/>
    </location>
</feature>
<dbReference type="Pfam" id="PF14226">
    <property type="entry name" value="DIOX_N"/>
    <property type="match status" value="1"/>
</dbReference>
<name>A0ABN9RMT7_9DINO</name>
<keyword evidence="3" id="KW-1185">Reference proteome</keyword>
<accession>A0ABN9RMT7</accession>
<sequence length="156" mass="17745">MWDESFRRVGFALIEGHGVPEELIARTRSGALDFFSKSENYKRHFYRGAAQTRRSGYSPFGSSAGRHEDPVEGYTFTRHNGVSWGVDQEVHPTELGEFGEEYCSEVERVMHVLHRMSAMALGLEPDYFDRFYDPPASVVGTLAISASLYLCLYFFP</sequence>
<evidence type="ECO:0000313" key="2">
    <source>
        <dbReference type="EMBL" id="CAK0820479.1"/>
    </source>
</evidence>
<evidence type="ECO:0000313" key="3">
    <source>
        <dbReference type="Proteomes" id="UP001189429"/>
    </source>
</evidence>
<dbReference type="SUPFAM" id="SSF51197">
    <property type="entry name" value="Clavaminate synthase-like"/>
    <property type="match status" value="1"/>
</dbReference>